<dbReference type="AlphaFoldDB" id="A0A1Q5Q611"/>
<sequence length="147" mass="16247">MRDFHHLQILHDEDVESKLHRFIPQIESWLLGTLPLPNKNETSPRDSGVVFPIVTDVDAPLAPIRALIYQGLAEFTLFRTYHATTTPSNMSKAVYTVLRVEGEPTIGGVSLGLSKSIWIDRPAVIDAGFICLISKPTEILVGKDVAV</sequence>
<evidence type="ECO:0000313" key="2">
    <source>
        <dbReference type="Proteomes" id="UP000214365"/>
    </source>
</evidence>
<organism evidence="1 2">
    <name type="scientific">Talaromyces atroroseus</name>
    <dbReference type="NCBI Taxonomy" id="1441469"/>
    <lineage>
        <taxon>Eukaryota</taxon>
        <taxon>Fungi</taxon>
        <taxon>Dikarya</taxon>
        <taxon>Ascomycota</taxon>
        <taxon>Pezizomycotina</taxon>
        <taxon>Eurotiomycetes</taxon>
        <taxon>Eurotiomycetidae</taxon>
        <taxon>Eurotiales</taxon>
        <taxon>Trichocomaceae</taxon>
        <taxon>Talaromyces</taxon>
        <taxon>Talaromyces sect. Trachyspermi</taxon>
    </lineage>
</organism>
<keyword evidence="2" id="KW-1185">Reference proteome</keyword>
<comment type="caution">
    <text evidence="1">The sequence shown here is derived from an EMBL/GenBank/DDBJ whole genome shotgun (WGS) entry which is preliminary data.</text>
</comment>
<reference evidence="1 2" key="1">
    <citation type="submission" date="2015-06" db="EMBL/GenBank/DDBJ databases">
        <title>Talaromyces atroroseus IBT 11181 draft genome.</title>
        <authorList>
            <person name="Rasmussen K.B."/>
            <person name="Rasmussen S."/>
            <person name="Petersen B."/>
            <person name="Sicheritz-Ponten T."/>
            <person name="Mortensen U.H."/>
            <person name="Thrane U."/>
        </authorList>
    </citation>
    <scope>NUCLEOTIDE SEQUENCE [LARGE SCALE GENOMIC DNA]</scope>
    <source>
        <strain evidence="1 2">IBT 11181</strain>
    </source>
</reference>
<dbReference type="GeneID" id="31009238"/>
<evidence type="ECO:0000313" key="1">
    <source>
        <dbReference type="EMBL" id="OKL55255.1"/>
    </source>
</evidence>
<name>A0A1Q5Q611_TALAT</name>
<gene>
    <name evidence="1" type="ORF">UA08_09482</name>
</gene>
<dbReference type="Proteomes" id="UP000214365">
    <property type="component" value="Unassembled WGS sequence"/>
</dbReference>
<proteinExistence type="predicted"/>
<dbReference type="STRING" id="1441469.A0A1Q5Q611"/>
<dbReference type="EMBL" id="LFMY01000026">
    <property type="protein sequence ID" value="OKL55255.1"/>
    <property type="molecule type" value="Genomic_DNA"/>
</dbReference>
<accession>A0A1Q5Q611</accession>
<protein>
    <submittedName>
        <fullName evidence="1">Uncharacterized protein</fullName>
    </submittedName>
</protein>
<dbReference type="OrthoDB" id="4258395at2759"/>
<dbReference type="RefSeq" id="XP_020115376.1">
    <property type="nucleotide sequence ID" value="XM_020265407.1"/>
</dbReference>